<keyword evidence="1" id="KW-0812">Transmembrane</keyword>
<evidence type="ECO:0000313" key="3">
    <source>
        <dbReference type="Proteomes" id="UP000430508"/>
    </source>
</evidence>
<dbReference type="RefSeq" id="WP_019225806.1">
    <property type="nucleotide sequence ID" value="NZ_CP046996.1"/>
</dbReference>
<gene>
    <name evidence="2" type="ORF">GQ588_06760</name>
</gene>
<dbReference type="AlphaFoldDB" id="A0A857DJ32"/>
<evidence type="ECO:0008006" key="4">
    <source>
        <dbReference type="Google" id="ProtNLM"/>
    </source>
</evidence>
<feature type="transmembrane region" description="Helical" evidence="1">
    <location>
        <begin position="7"/>
        <end position="31"/>
    </location>
</feature>
<name>A0A857DJ32_9FIRM</name>
<evidence type="ECO:0000313" key="2">
    <source>
        <dbReference type="EMBL" id="QHA00355.1"/>
    </source>
</evidence>
<accession>A0A857DJ32</accession>
<organism evidence="2 3">
    <name type="scientific">Dehalobacter restrictus</name>
    <dbReference type="NCBI Taxonomy" id="55583"/>
    <lineage>
        <taxon>Bacteria</taxon>
        <taxon>Bacillati</taxon>
        <taxon>Bacillota</taxon>
        <taxon>Clostridia</taxon>
        <taxon>Eubacteriales</taxon>
        <taxon>Desulfitobacteriaceae</taxon>
        <taxon>Dehalobacter</taxon>
    </lineage>
</organism>
<reference evidence="2 3" key="1">
    <citation type="submission" date="2019-12" db="EMBL/GenBank/DDBJ databases">
        <title>Sequence classification of anaerobic respiratory reductive dehalogenases: First we see many, then we see few.</title>
        <authorList>
            <person name="Molenda O."/>
            <person name="Puentes Jacome L.A."/>
            <person name="Cao X."/>
            <person name="Nesbo C.L."/>
            <person name="Tang S."/>
            <person name="Morson N."/>
            <person name="Patron J."/>
            <person name="Lomheim L."/>
            <person name="Wishart D.S."/>
            <person name="Edwards E.A."/>
        </authorList>
    </citation>
    <scope>NUCLEOTIDE SEQUENCE [LARGE SCALE GENOMIC DNA]</scope>
    <source>
        <strain evidence="2 3">12DCA</strain>
    </source>
</reference>
<dbReference type="Proteomes" id="UP000430508">
    <property type="component" value="Chromosome"/>
</dbReference>
<keyword evidence="1" id="KW-1133">Transmembrane helix</keyword>
<keyword evidence="1" id="KW-0472">Membrane</keyword>
<proteinExistence type="predicted"/>
<sequence>MNDKKKGFVLLDVLTGLFIFSLGFAVMLALINTAYIKNSHTDNILQAVNLASSTVDEITVVLLDDPSAVNRYLNGTERDESGRFSRTVCCEWDSQNLLKISVKIIWTELKDQKEYNLTYLHYIAE</sequence>
<protein>
    <recommendedName>
        <fullName evidence="4">Type II secretion system protein</fullName>
    </recommendedName>
</protein>
<dbReference type="EMBL" id="CP046996">
    <property type="protein sequence ID" value="QHA00355.1"/>
    <property type="molecule type" value="Genomic_DNA"/>
</dbReference>
<evidence type="ECO:0000256" key="1">
    <source>
        <dbReference type="SAM" id="Phobius"/>
    </source>
</evidence>